<accession>A0A9X1L0E3</accession>
<dbReference type="EMBL" id="JAJAPW010000001">
    <property type="protein sequence ID" value="MCB4797385.1"/>
    <property type="molecule type" value="Genomic_DNA"/>
</dbReference>
<dbReference type="RefSeq" id="WP_226539978.1">
    <property type="nucleotide sequence ID" value="NZ_JAJAPW010000001.1"/>
</dbReference>
<reference evidence="2" key="1">
    <citation type="submission" date="2021-10" db="EMBL/GenBank/DDBJ databases">
        <title>Tamlana sargassums sp. nov., and Tamlana laminarinivorans sp. nov., two new bacteria isolated from the brown alga.</title>
        <authorList>
            <person name="Li J."/>
        </authorList>
    </citation>
    <scope>NUCLEOTIDE SEQUENCE</scope>
    <source>
        <strain evidence="2">PT2-4</strain>
    </source>
</reference>
<evidence type="ECO:0008006" key="4">
    <source>
        <dbReference type="Google" id="ProtNLM"/>
    </source>
</evidence>
<sequence length="482" mass="51224">MKKQLHFLICLSVLLLLSLKVDAQVGIGTTTPDVSSILDIESTTQGVLTPRMTTVQRLAIATPAEGLLVFDTDEDAFYYYDATGTNWVELGNAVLRDNYKLVKNVADLADELAAGGGIEYLLNTDTYYEINGTINLAFPINLNDAYIAGEDTNEDVLIGTGAIFSGAAGGSIRNLTLITPGAVFNLNGTGSENLIFRDSFVVSSGSVGAISNFNLVFISTAQFLGNTSGIVYTNINQLLLNTLGWNGTNGGIYETFAGNFDVIAKQGGFSEVVGATAAVDVTGITSTSGSFTIRTVDFYGGGNYINGSSPYAGYNFTRDWDVDCPGIPVETDGVATGNFYYDGSLTTGFTQSITSTGTSYEVEPLVPSFTANSLFRFTSAGGDNRLIYDGVKEREFNINTSMSVRVSGANGNFYAFYLVKNGTALIESNSIIEINSSSQIQSISLNANVSLANGDYIEVHVQRLTGSGTDTLAVFSENLSIN</sequence>
<gene>
    <name evidence="2" type="ORF">LG649_00900</name>
</gene>
<protein>
    <recommendedName>
        <fullName evidence="4">Cell wall anchor protein</fullName>
    </recommendedName>
</protein>
<feature type="signal peptide" evidence="1">
    <location>
        <begin position="1"/>
        <end position="23"/>
    </location>
</feature>
<evidence type="ECO:0000313" key="3">
    <source>
        <dbReference type="Proteomes" id="UP001139199"/>
    </source>
</evidence>
<keyword evidence="3" id="KW-1185">Reference proteome</keyword>
<proteinExistence type="predicted"/>
<keyword evidence="1" id="KW-0732">Signal</keyword>
<name>A0A9X1L0E3_9FLAO</name>
<dbReference type="AlphaFoldDB" id="A0A9X1L0E3"/>
<feature type="chain" id="PRO_5040763783" description="Cell wall anchor protein" evidence="1">
    <location>
        <begin position="24"/>
        <end position="482"/>
    </location>
</feature>
<comment type="caution">
    <text evidence="2">The sequence shown here is derived from an EMBL/GenBank/DDBJ whole genome shotgun (WGS) entry which is preliminary data.</text>
</comment>
<evidence type="ECO:0000313" key="2">
    <source>
        <dbReference type="EMBL" id="MCB4797385.1"/>
    </source>
</evidence>
<dbReference type="Proteomes" id="UP001139199">
    <property type="component" value="Unassembled WGS sequence"/>
</dbReference>
<organism evidence="2 3">
    <name type="scientific">Neotamlana laminarinivorans</name>
    <dbReference type="NCBI Taxonomy" id="2883124"/>
    <lineage>
        <taxon>Bacteria</taxon>
        <taxon>Pseudomonadati</taxon>
        <taxon>Bacteroidota</taxon>
        <taxon>Flavobacteriia</taxon>
        <taxon>Flavobacteriales</taxon>
        <taxon>Flavobacteriaceae</taxon>
        <taxon>Neotamlana</taxon>
    </lineage>
</organism>
<evidence type="ECO:0000256" key="1">
    <source>
        <dbReference type="SAM" id="SignalP"/>
    </source>
</evidence>